<evidence type="ECO:0000256" key="4">
    <source>
        <dbReference type="ARBA" id="ARBA00022982"/>
    </source>
</evidence>
<evidence type="ECO:0000256" key="1">
    <source>
        <dbReference type="ARBA" id="ARBA00001927"/>
    </source>
</evidence>
<organism evidence="9 10">
    <name type="scientific">Kitasatospora nipponensis</name>
    <dbReference type="NCBI Taxonomy" id="258049"/>
    <lineage>
        <taxon>Bacteria</taxon>
        <taxon>Bacillati</taxon>
        <taxon>Actinomycetota</taxon>
        <taxon>Actinomycetes</taxon>
        <taxon>Kitasatosporales</taxon>
        <taxon>Streptomycetaceae</taxon>
        <taxon>Kitasatospora</taxon>
    </lineage>
</organism>
<keyword evidence="2" id="KW-0813">Transport</keyword>
<comment type="cofactor">
    <cofactor evidence="1">
        <name>[3Fe-4S] cluster</name>
        <dbReference type="ChEBI" id="CHEBI:21137"/>
    </cofactor>
</comment>
<dbReference type="EMBL" id="BAAALF010000116">
    <property type="protein sequence ID" value="GAA1255776.1"/>
    <property type="molecule type" value="Genomic_DNA"/>
</dbReference>
<comment type="caution">
    <text evidence="9">The sequence shown here is derived from an EMBL/GenBank/DDBJ whole genome shotgun (WGS) entry which is preliminary data.</text>
</comment>
<keyword evidence="3" id="KW-0479">Metal-binding</keyword>
<dbReference type="Gene3D" id="3.30.70.20">
    <property type="match status" value="1"/>
</dbReference>
<evidence type="ECO:0008006" key="11">
    <source>
        <dbReference type="Google" id="ProtNLM"/>
    </source>
</evidence>
<evidence type="ECO:0000313" key="10">
    <source>
        <dbReference type="Proteomes" id="UP001500037"/>
    </source>
</evidence>
<evidence type="ECO:0000256" key="7">
    <source>
        <dbReference type="ARBA" id="ARBA00023291"/>
    </source>
</evidence>
<keyword evidence="10" id="KW-1185">Reference proteome</keyword>
<keyword evidence="5" id="KW-0408">Iron</keyword>
<evidence type="ECO:0000256" key="3">
    <source>
        <dbReference type="ARBA" id="ARBA00022723"/>
    </source>
</evidence>
<keyword evidence="4" id="KW-0249">Electron transport</keyword>
<keyword evidence="6" id="KW-0411">Iron-sulfur</keyword>
<gene>
    <name evidence="9" type="ORF">GCM10009665_52810</name>
</gene>
<reference evidence="10" key="1">
    <citation type="journal article" date="2019" name="Int. J. Syst. Evol. Microbiol.">
        <title>The Global Catalogue of Microorganisms (GCM) 10K type strain sequencing project: providing services to taxonomists for standard genome sequencing and annotation.</title>
        <authorList>
            <consortium name="The Broad Institute Genomics Platform"/>
            <consortium name="The Broad Institute Genome Sequencing Center for Infectious Disease"/>
            <person name="Wu L."/>
            <person name="Ma J."/>
        </authorList>
    </citation>
    <scope>NUCLEOTIDE SEQUENCE [LARGE SCALE GENOMIC DNA]</scope>
    <source>
        <strain evidence="10">JCM 13004</strain>
    </source>
</reference>
<keyword evidence="7" id="KW-0003">3Fe-4S</keyword>
<dbReference type="Proteomes" id="UP001500037">
    <property type="component" value="Unassembled WGS sequence"/>
</dbReference>
<feature type="region of interest" description="Disordered" evidence="8">
    <location>
        <begin position="1"/>
        <end position="27"/>
    </location>
</feature>
<dbReference type="Pfam" id="PF13370">
    <property type="entry name" value="Fer4_13"/>
    <property type="match status" value="1"/>
</dbReference>
<sequence>MAEAEVATSVAGSGTGAEAAGGPSELRVTADNDTCVTSSLCVFRLPQVFDQDEEGRVVVLDSRPPAELTRELLRARRGCPTRSIHVEGPGVPPASTD</sequence>
<dbReference type="PANTHER" id="PTHR36923:SF3">
    <property type="entry name" value="FERREDOXIN"/>
    <property type="match status" value="1"/>
</dbReference>
<evidence type="ECO:0000313" key="9">
    <source>
        <dbReference type="EMBL" id="GAA1255776.1"/>
    </source>
</evidence>
<proteinExistence type="predicted"/>
<evidence type="ECO:0000256" key="2">
    <source>
        <dbReference type="ARBA" id="ARBA00022448"/>
    </source>
</evidence>
<dbReference type="RefSeq" id="WP_344444494.1">
    <property type="nucleotide sequence ID" value="NZ_BAAALF010000116.1"/>
</dbReference>
<dbReference type="InterPro" id="IPR051269">
    <property type="entry name" value="Fe-S_cluster_ET"/>
</dbReference>
<dbReference type="SUPFAM" id="SSF54862">
    <property type="entry name" value="4Fe-4S ferredoxins"/>
    <property type="match status" value="1"/>
</dbReference>
<accession>A0ABP4HA03</accession>
<name>A0ABP4HA03_9ACTN</name>
<protein>
    <recommendedName>
        <fullName evidence="11">Ferredoxin</fullName>
    </recommendedName>
</protein>
<evidence type="ECO:0000256" key="6">
    <source>
        <dbReference type="ARBA" id="ARBA00023014"/>
    </source>
</evidence>
<dbReference type="PANTHER" id="PTHR36923">
    <property type="entry name" value="FERREDOXIN"/>
    <property type="match status" value="1"/>
</dbReference>
<feature type="compositionally biased region" description="Low complexity" evidence="8">
    <location>
        <begin position="1"/>
        <end position="22"/>
    </location>
</feature>
<evidence type="ECO:0000256" key="8">
    <source>
        <dbReference type="SAM" id="MobiDB-lite"/>
    </source>
</evidence>
<evidence type="ECO:0000256" key="5">
    <source>
        <dbReference type="ARBA" id="ARBA00023004"/>
    </source>
</evidence>